<dbReference type="AlphaFoldDB" id="A0A084JX41"/>
<dbReference type="Proteomes" id="UP000028531">
    <property type="component" value="Unassembled WGS sequence"/>
</dbReference>
<dbReference type="EMBL" id="JPJI01000026">
    <property type="protein sequence ID" value="KEZ93525.1"/>
    <property type="molecule type" value="Genomic_DNA"/>
</dbReference>
<comment type="caution">
    <text evidence="1">The sequence shown here is derived from an EMBL/GenBank/DDBJ whole genome shotgun (WGS) entry which is preliminary data.</text>
</comment>
<proteinExistence type="predicted"/>
<evidence type="ECO:0000313" key="1">
    <source>
        <dbReference type="EMBL" id="KEZ93525.1"/>
    </source>
</evidence>
<name>A0A084JX41_NONUL</name>
<accession>A0A084JX41</accession>
<gene>
    <name evidence="1" type="ORF">IL45_04750</name>
</gene>
<dbReference type="RefSeq" id="WP_036580926.1">
    <property type="nucleotide sequence ID" value="NZ_JPJI01000026.1"/>
</dbReference>
<protein>
    <submittedName>
        <fullName evidence="1">Uncharacterized protein</fullName>
    </submittedName>
</protein>
<sequence>MELKYINPKKGSQIIMYEGCSKRLNTVKNHHKFKLQKKCTIINFNLKTDSFENFEWSFYESIESLKKLVKNKDFKYIIIDKWYLSAMFQMNYKGILKNNFQNENELDVYIKNIEKEMYRKFNFIKIITILDKSLSKSKFLHNSIDFFDDEVYIKRDLIIKDIFEHGKTSLSLAEDDKDYLNDYLYLLLQNRFFIEYSSFHKKNSYVYLIKNNSLNPKNISGYLSKFTQTKPTKSKIKTNAEK</sequence>
<organism evidence="1 2">
    <name type="scientific">Nonlabens ulvanivorans</name>
    <name type="common">Persicivirga ulvanivorans</name>
    <dbReference type="NCBI Taxonomy" id="906888"/>
    <lineage>
        <taxon>Bacteria</taxon>
        <taxon>Pseudomonadati</taxon>
        <taxon>Bacteroidota</taxon>
        <taxon>Flavobacteriia</taxon>
        <taxon>Flavobacteriales</taxon>
        <taxon>Flavobacteriaceae</taxon>
        <taxon>Nonlabens</taxon>
    </lineage>
</organism>
<evidence type="ECO:0000313" key="2">
    <source>
        <dbReference type="Proteomes" id="UP000028531"/>
    </source>
</evidence>
<reference evidence="1 2" key="1">
    <citation type="submission" date="2014-07" db="EMBL/GenBank/DDBJ databases">
        <title>Draft genome sequence of Nonlabens ulvanivorans, an ulvan degrading bacterium.</title>
        <authorList>
            <person name="Kopel M."/>
            <person name="Helbert W."/>
            <person name="Henrissat B."/>
            <person name="Doniger T."/>
            <person name="Banin E."/>
        </authorList>
    </citation>
    <scope>NUCLEOTIDE SEQUENCE [LARGE SCALE GENOMIC DNA]</scope>
    <source>
        <strain evidence="1 2">PLR</strain>
    </source>
</reference>